<evidence type="ECO:0000313" key="8">
    <source>
        <dbReference type="EMBL" id="KAL3111027.1"/>
    </source>
</evidence>
<evidence type="ECO:0000256" key="1">
    <source>
        <dbReference type="ARBA" id="ARBA00022723"/>
    </source>
</evidence>
<keyword evidence="3" id="KW-0862">Zinc</keyword>
<dbReference type="Pfam" id="PF13639">
    <property type="entry name" value="zf-RING_2"/>
    <property type="match status" value="1"/>
</dbReference>
<keyword evidence="9" id="KW-1185">Reference proteome</keyword>
<name>A0ABD2L7Y8_9BILA</name>
<dbReference type="PANTHER" id="PTHR45676">
    <property type="entry name" value="RING-H2 FINGER PROTEIN ATL51-RELATED"/>
    <property type="match status" value="1"/>
</dbReference>
<accession>A0ABD2L7Y8</accession>
<evidence type="ECO:0000256" key="2">
    <source>
        <dbReference type="ARBA" id="ARBA00022771"/>
    </source>
</evidence>
<feature type="domain" description="RING-type" evidence="7">
    <location>
        <begin position="185"/>
        <end position="227"/>
    </location>
</feature>
<feature type="compositionally biased region" description="Low complexity" evidence="5">
    <location>
        <begin position="71"/>
        <end position="95"/>
    </location>
</feature>
<dbReference type="InterPro" id="IPR001841">
    <property type="entry name" value="Znf_RING"/>
</dbReference>
<dbReference type="InterPro" id="IPR011016">
    <property type="entry name" value="Znf_RING-CH"/>
</dbReference>
<evidence type="ECO:0000256" key="3">
    <source>
        <dbReference type="ARBA" id="ARBA00022833"/>
    </source>
</evidence>
<dbReference type="Proteomes" id="UP001620626">
    <property type="component" value="Unassembled WGS sequence"/>
</dbReference>
<reference evidence="8 9" key="1">
    <citation type="submission" date="2024-10" db="EMBL/GenBank/DDBJ databases">
        <authorList>
            <person name="Kim D."/>
        </authorList>
    </citation>
    <scope>NUCLEOTIDE SEQUENCE [LARGE SCALE GENOMIC DNA]</scope>
    <source>
        <strain evidence="8">BH-2024</strain>
    </source>
</reference>
<evidence type="ECO:0000256" key="5">
    <source>
        <dbReference type="SAM" id="MobiDB-lite"/>
    </source>
</evidence>
<dbReference type="AlphaFoldDB" id="A0ABD2L7Y8"/>
<dbReference type="GO" id="GO:0008270">
    <property type="term" value="F:zinc ion binding"/>
    <property type="evidence" value="ECO:0007669"/>
    <property type="project" value="UniProtKB-KW"/>
</dbReference>
<dbReference type="SMART" id="SM00184">
    <property type="entry name" value="RING"/>
    <property type="match status" value="1"/>
</dbReference>
<evidence type="ECO:0000313" key="9">
    <source>
        <dbReference type="Proteomes" id="UP001620626"/>
    </source>
</evidence>
<dbReference type="PROSITE" id="PS50089">
    <property type="entry name" value="ZF_RING_2"/>
    <property type="match status" value="1"/>
</dbReference>
<gene>
    <name evidence="8" type="ORF">niasHT_012945</name>
</gene>
<dbReference type="PANTHER" id="PTHR45676:SF41">
    <property type="entry name" value="RING-H2 FINGER PROTEIN ATL66"/>
    <property type="match status" value="1"/>
</dbReference>
<dbReference type="SUPFAM" id="SSF57850">
    <property type="entry name" value="RING/U-box"/>
    <property type="match status" value="1"/>
</dbReference>
<feature type="region of interest" description="Disordered" evidence="5">
    <location>
        <begin position="1"/>
        <end position="27"/>
    </location>
</feature>
<evidence type="ECO:0000259" key="7">
    <source>
        <dbReference type="PROSITE" id="PS50089"/>
    </source>
</evidence>
<evidence type="ECO:0000256" key="6">
    <source>
        <dbReference type="SAM" id="Phobius"/>
    </source>
</evidence>
<keyword evidence="6" id="KW-1133">Transmembrane helix</keyword>
<feature type="compositionally biased region" description="Basic residues" evidence="5">
    <location>
        <begin position="1"/>
        <end position="16"/>
    </location>
</feature>
<feature type="region of interest" description="Disordered" evidence="5">
    <location>
        <begin position="71"/>
        <end position="97"/>
    </location>
</feature>
<keyword evidence="2 4" id="KW-0863">Zinc-finger</keyword>
<keyword evidence="1" id="KW-0479">Metal-binding</keyword>
<keyword evidence="6" id="KW-0812">Transmembrane</keyword>
<proteinExistence type="predicted"/>
<dbReference type="SMART" id="SM00744">
    <property type="entry name" value="RINGv"/>
    <property type="match status" value="1"/>
</dbReference>
<organism evidence="8 9">
    <name type="scientific">Heterodera trifolii</name>
    <dbReference type="NCBI Taxonomy" id="157864"/>
    <lineage>
        <taxon>Eukaryota</taxon>
        <taxon>Metazoa</taxon>
        <taxon>Ecdysozoa</taxon>
        <taxon>Nematoda</taxon>
        <taxon>Chromadorea</taxon>
        <taxon>Rhabditida</taxon>
        <taxon>Tylenchina</taxon>
        <taxon>Tylenchomorpha</taxon>
        <taxon>Tylenchoidea</taxon>
        <taxon>Heteroderidae</taxon>
        <taxon>Heteroderinae</taxon>
        <taxon>Heterodera</taxon>
    </lineage>
</organism>
<feature type="region of interest" description="Disordered" evidence="5">
    <location>
        <begin position="135"/>
        <end position="156"/>
    </location>
</feature>
<evidence type="ECO:0000256" key="4">
    <source>
        <dbReference type="PROSITE-ProRule" id="PRU00175"/>
    </source>
</evidence>
<feature type="transmembrane region" description="Helical" evidence="6">
    <location>
        <begin position="37"/>
        <end position="55"/>
    </location>
</feature>
<comment type="caution">
    <text evidence="8">The sequence shown here is derived from an EMBL/GenBank/DDBJ whole genome shotgun (WGS) entry which is preliminary data.</text>
</comment>
<protein>
    <recommendedName>
        <fullName evidence="7">RING-type domain-containing protein</fullName>
    </recommendedName>
</protein>
<sequence length="248" mass="28511">MHPIGRRRRQRRRKRTNAPAPAPIDFYDEGPSKLTQFLCFYVAPLCIILIVIFLHCACHCTQTRQHHQQHQQQQQQQHQQQQHQQHQQQQQQQQQPGANNVEMLPRVGAAAAAEVFLNNLEQIINIEVIRQHQQQPQGAQQQQQQPQGAQQQQQRQQQQIPALVAAYRAMPLTLFMANDQQDNECAICLGTIYQGSFVRPLPCKHIFHNNCIEKWLVGSHKTCPLCRDEMATQNGPEQHNNGTANGPN</sequence>
<dbReference type="EMBL" id="JBICBT010000523">
    <property type="protein sequence ID" value="KAL3111027.1"/>
    <property type="molecule type" value="Genomic_DNA"/>
</dbReference>
<dbReference type="InterPro" id="IPR013083">
    <property type="entry name" value="Znf_RING/FYVE/PHD"/>
</dbReference>
<keyword evidence="6" id="KW-0472">Membrane</keyword>
<dbReference type="Gene3D" id="3.30.40.10">
    <property type="entry name" value="Zinc/RING finger domain, C3HC4 (zinc finger)"/>
    <property type="match status" value="1"/>
</dbReference>